<comment type="caution">
    <text evidence="2">The sequence shown here is derived from an EMBL/GenBank/DDBJ whole genome shotgun (WGS) entry which is preliminary data.</text>
</comment>
<reference evidence="2 3" key="1">
    <citation type="submission" date="2017-03" db="EMBL/GenBank/DDBJ databases">
        <title>Whole genome sequence of Micromonospora wenchangensis, isolated from mangrove soil.</title>
        <authorList>
            <person name="Yang H."/>
        </authorList>
    </citation>
    <scope>NUCLEOTIDE SEQUENCE [LARGE SCALE GENOMIC DNA]</scope>
    <source>
        <strain evidence="2 3">CCTCC AA 2012002</strain>
    </source>
</reference>
<proteinExistence type="predicted"/>
<dbReference type="EMBL" id="MZMV01000073">
    <property type="protein sequence ID" value="OWU99994.1"/>
    <property type="molecule type" value="Genomic_DNA"/>
</dbReference>
<gene>
    <name evidence="2" type="ORF">B5D80_28595</name>
</gene>
<dbReference type="Proteomes" id="UP000197174">
    <property type="component" value="Unassembled WGS sequence"/>
</dbReference>
<dbReference type="AlphaFoldDB" id="A0A246RE85"/>
<evidence type="ECO:0000313" key="2">
    <source>
        <dbReference type="EMBL" id="OWU99994.1"/>
    </source>
</evidence>
<sequence length="100" mass="10694">MLLERQRISTILMFSLAAPATHCSTVRRGPVRGVLAGAGGRYSRVMARHGRVAYPVALLILVVVGFIADLPVWQAAFVGAAAMTPLLLVDLILTHESRSA</sequence>
<keyword evidence="1" id="KW-0812">Transmembrane</keyword>
<feature type="transmembrane region" description="Helical" evidence="1">
    <location>
        <begin position="52"/>
        <end position="68"/>
    </location>
</feature>
<evidence type="ECO:0000256" key="1">
    <source>
        <dbReference type="SAM" id="Phobius"/>
    </source>
</evidence>
<feature type="transmembrane region" description="Helical" evidence="1">
    <location>
        <begin position="74"/>
        <end position="93"/>
    </location>
</feature>
<keyword evidence="1" id="KW-1133">Transmembrane helix</keyword>
<keyword evidence="3" id="KW-1185">Reference proteome</keyword>
<keyword evidence="1" id="KW-0472">Membrane</keyword>
<name>A0A246RE85_9ACTN</name>
<organism evidence="2 3">
    <name type="scientific">Micromonospora wenchangensis</name>
    <dbReference type="NCBI Taxonomy" id="1185415"/>
    <lineage>
        <taxon>Bacteria</taxon>
        <taxon>Bacillati</taxon>
        <taxon>Actinomycetota</taxon>
        <taxon>Actinomycetes</taxon>
        <taxon>Micromonosporales</taxon>
        <taxon>Micromonosporaceae</taxon>
        <taxon>Micromonospora</taxon>
    </lineage>
</organism>
<evidence type="ECO:0000313" key="3">
    <source>
        <dbReference type="Proteomes" id="UP000197174"/>
    </source>
</evidence>
<protein>
    <submittedName>
        <fullName evidence="2">Uncharacterized protein</fullName>
    </submittedName>
</protein>
<accession>A0A246RE85</accession>
<dbReference type="RefSeq" id="WP_088647032.1">
    <property type="nucleotide sequence ID" value="NZ_MZMV01000073.1"/>
</dbReference>